<dbReference type="AlphaFoldDB" id="A0A176TDF1"/>
<gene>
    <name evidence="4" type="ORF">LPB303_06195</name>
</gene>
<dbReference type="InterPro" id="IPR024618">
    <property type="entry name" value="DUF3857"/>
</dbReference>
<reference evidence="4 5" key="1">
    <citation type="submission" date="2016-02" db="EMBL/GenBank/DDBJ databases">
        <title>Draft genome sequence of Polaribacter atrinae KACC17473.</title>
        <authorList>
            <person name="Shin S.-K."/>
            <person name="Yi H."/>
        </authorList>
    </citation>
    <scope>NUCLEOTIDE SEQUENCE [LARGE SCALE GENOMIC DNA]</scope>
    <source>
        <strain evidence="4 5">KACC 17473</strain>
    </source>
</reference>
<feature type="domain" description="DUF3857" evidence="3">
    <location>
        <begin position="67"/>
        <end position="192"/>
    </location>
</feature>
<comment type="caution">
    <text evidence="4">The sequence shown here is derived from an EMBL/GenBank/DDBJ whole genome shotgun (WGS) entry which is preliminary data.</text>
</comment>
<protein>
    <recommendedName>
        <fullName evidence="6">Transglutaminase</fullName>
    </recommendedName>
</protein>
<dbReference type="Pfam" id="PF12969">
    <property type="entry name" value="DUF3857"/>
    <property type="match status" value="1"/>
</dbReference>
<evidence type="ECO:0000259" key="2">
    <source>
        <dbReference type="Pfam" id="PF01841"/>
    </source>
</evidence>
<keyword evidence="5" id="KW-1185">Reference proteome</keyword>
<evidence type="ECO:0000256" key="1">
    <source>
        <dbReference type="SAM" id="SignalP"/>
    </source>
</evidence>
<dbReference type="EMBL" id="LVWE01000010">
    <property type="protein sequence ID" value="OAD45874.1"/>
    <property type="molecule type" value="Genomic_DNA"/>
</dbReference>
<dbReference type="STRING" id="1333662.LPB303_06195"/>
<dbReference type="OrthoDB" id="98874at2"/>
<evidence type="ECO:0000259" key="3">
    <source>
        <dbReference type="Pfam" id="PF12969"/>
    </source>
</evidence>
<dbReference type="Gene3D" id="3.10.620.30">
    <property type="match status" value="1"/>
</dbReference>
<dbReference type="SUPFAM" id="SSF54001">
    <property type="entry name" value="Cysteine proteinases"/>
    <property type="match status" value="1"/>
</dbReference>
<feature type="signal peptide" evidence="1">
    <location>
        <begin position="1"/>
        <end position="18"/>
    </location>
</feature>
<name>A0A176TDF1_9FLAO</name>
<dbReference type="Gene3D" id="2.60.120.1130">
    <property type="match status" value="1"/>
</dbReference>
<dbReference type="RefSeq" id="WP_068448875.1">
    <property type="nucleotide sequence ID" value="NZ_CP150660.1"/>
</dbReference>
<dbReference type="Gene3D" id="2.60.40.3140">
    <property type="match status" value="1"/>
</dbReference>
<dbReference type="InterPro" id="IPR002931">
    <property type="entry name" value="Transglutaminase-like"/>
</dbReference>
<evidence type="ECO:0000313" key="4">
    <source>
        <dbReference type="EMBL" id="OAD45874.1"/>
    </source>
</evidence>
<keyword evidence="1" id="KW-0732">Signal</keyword>
<dbReference type="Proteomes" id="UP000076923">
    <property type="component" value="Unassembled WGS sequence"/>
</dbReference>
<evidence type="ECO:0008006" key="6">
    <source>
        <dbReference type="Google" id="ProtNLM"/>
    </source>
</evidence>
<feature type="chain" id="PRO_5008049820" description="Transglutaminase" evidence="1">
    <location>
        <begin position="19"/>
        <end position="672"/>
    </location>
</feature>
<evidence type="ECO:0000313" key="5">
    <source>
        <dbReference type="Proteomes" id="UP000076923"/>
    </source>
</evidence>
<organism evidence="4 5">
    <name type="scientific">Polaribacter atrinae</name>
    <dbReference type="NCBI Taxonomy" id="1333662"/>
    <lineage>
        <taxon>Bacteria</taxon>
        <taxon>Pseudomonadati</taxon>
        <taxon>Bacteroidota</taxon>
        <taxon>Flavobacteriia</taxon>
        <taxon>Flavobacteriales</taxon>
        <taxon>Flavobacteriaceae</taxon>
    </lineage>
</organism>
<accession>A0A176TDF1</accession>
<proteinExistence type="predicted"/>
<dbReference type="InterPro" id="IPR038765">
    <property type="entry name" value="Papain-like_cys_pep_sf"/>
</dbReference>
<dbReference type="Pfam" id="PF01841">
    <property type="entry name" value="Transglut_core"/>
    <property type="match status" value="1"/>
</dbReference>
<sequence length="672" mass="77125">MKKITIVLLLLSQISLVAQDYKFGKVSKEELKEEFYPSDASADAAYLYKSRRTYFTYVQDKGFQVITEIHERIKIYNKSGFDKATKSITYYKPEKGDNEKVTSIKGYSFALESGKVKKEKLSKSSIFDEKLSRYRSIKKITFPNVKVGSVLDLEYKIISPYRSIDDVDYQFDIPVKLLNYKIEIPEYYSFTKKTKGYYFIDIKEGIENGSITMSQRVRTSEKSMGETLTSQVVTSKVNLKTNIDIYESENIPALKNNEPYVTDVKNYRGGVKYELASTKFPNSILKFYSNNWEDVSEQIYKSESFGAELEKTSYYKDDLEEILKTTKTESEKIDAIFQFVKNQVKWNNYNGIYTDNGVRKAFKERVGNIADINLMLTSMLRSAGLDANPVLLSTRVNGVPFFPTIEGFNYVIATVALQSGETVLLDASEEFSVPNILPTRALNWKGRKVAKDGTSSWIQLTSSKHALEDHNVMVKISEDMLVKGLIRTNYDNLNALNYRKNYNHIKEEELKESLEEKYGFEIDGYRVVNKEYLDKPIVRTLQFSSDNLVENVNGKLYVEPLLFLSEHQNPFKLEDRKFPVDFATPWKESNTVSIQVPEGYKVETLPEPLAIGLPDSLGVFKFQVTQQGNKIRTLSVLQFNNALIAPQYYAALKGFYSQLVEKQSEKIVLIKI</sequence>
<feature type="domain" description="Transglutaminase-like" evidence="2">
    <location>
        <begin position="321"/>
        <end position="391"/>
    </location>
</feature>